<protein>
    <submittedName>
        <fullName evidence="1">Uncharacterized protein</fullName>
    </submittedName>
</protein>
<dbReference type="EMBL" id="UINC01031376">
    <property type="protein sequence ID" value="SVB17318.1"/>
    <property type="molecule type" value="Genomic_DNA"/>
</dbReference>
<sequence length="138" mass="15403">MTLQNNSIQSAVPINFWNANQPLQQDSPDRLSWRSITTGGLMGVVLTLDSLDGCLAFDTIQKTVQCDIADIGLEPTVWNCGGMRKQVSISRLPDRPPSHTFNCTVPIEHLNDGDNPIYIRVTQEDGHMAWTSPVYLEY</sequence>
<name>A0A382BU32_9ZZZZ</name>
<proteinExistence type="predicted"/>
<evidence type="ECO:0000313" key="1">
    <source>
        <dbReference type="EMBL" id="SVB17318.1"/>
    </source>
</evidence>
<gene>
    <name evidence="1" type="ORF">METZ01_LOCUS170172</name>
</gene>
<accession>A0A382BU32</accession>
<reference evidence="1" key="1">
    <citation type="submission" date="2018-05" db="EMBL/GenBank/DDBJ databases">
        <authorList>
            <person name="Lanie J.A."/>
            <person name="Ng W.-L."/>
            <person name="Kazmierczak K.M."/>
            <person name="Andrzejewski T.M."/>
            <person name="Davidsen T.M."/>
            <person name="Wayne K.J."/>
            <person name="Tettelin H."/>
            <person name="Glass J.I."/>
            <person name="Rusch D."/>
            <person name="Podicherti R."/>
            <person name="Tsui H.-C.T."/>
            <person name="Winkler M.E."/>
        </authorList>
    </citation>
    <scope>NUCLEOTIDE SEQUENCE</scope>
</reference>
<dbReference type="AlphaFoldDB" id="A0A382BU32"/>
<organism evidence="1">
    <name type="scientific">marine metagenome</name>
    <dbReference type="NCBI Taxonomy" id="408172"/>
    <lineage>
        <taxon>unclassified sequences</taxon>
        <taxon>metagenomes</taxon>
        <taxon>ecological metagenomes</taxon>
    </lineage>
</organism>